<name>A0ABU9WZM9_9MICC</name>
<dbReference type="EMBL" id="JBDFRB010000001">
    <property type="protein sequence ID" value="MEN2743293.1"/>
    <property type="molecule type" value="Genomic_DNA"/>
</dbReference>
<sequence>MFEHFSEAHELFVYRLGIVRGTSRRGIVTLGTLEQRAQRREVNALVLDLAEEARRHAAVLEDVFAELGRNVAVPVCHAADGLDREAHALLRKTDAEIADLAVLSIALEVQYAAIAVYESAVVYARAWLGERLAEQLESCLTEQLASRNRVLALMDAVFASAETVRATRRETP</sequence>
<gene>
    <name evidence="1" type="ORF">ABCQ75_01900</name>
</gene>
<dbReference type="Gene3D" id="1.20.1260.10">
    <property type="match status" value="1"/>
</dbReference>
<dbReference type="SUPFAM" id="SSF47240">
    <property type="entry name" value="Ferritin-like"/>
    <property type="match status" value="1"/>
</dbReference>
<dbReference type="InterPro" id="IPR009078">
    <property type="entry name" value="Ferritin-like_SF"/>
</dbReference>
<proteinExistence type="predicted"/>
<keyword evidence="2" id="KW-1185">Reference proteome</keyword>
<reference evidence="1 2" key="1">
    <citation type="submission" date="2024-05" db="EMBL/GenBank/DDBJ databases">
        <title>Sinomonas sp. nov., isolated from a waste landfill.</title>
        <authorList>
            <person name="Zhao Y."/>
        </authorList>
    </citation>
    <scope>NUCLEOTIDE SEQUENCE [LARGE SCALE GENOMIC DNA]</scope>
    <source>
        <strain evidence="1 2">CCTCC AB2014300</strain>
    </source>
</reference>
<dbReference type="Proteomes" id="UP001422074">
    <property type="component" value="Unassembled WGS sequence"/>
</dbReference>
<accession>A0ABU9WZM9</accession>
<protein>
    <submittedName>
        <fullName evidence="1">DUF892 family protein</fullName>
    </submittedName>
</protein>
<evidence type="ECO:0000313" key="1">
    <source>
        <dbReference type="EMBL" id="MEN2743293.1"/>
    </source>
</evidence>
<dbReference type="InterPro" id="IPR010287">
    <property type="entry name" value="DUF892_YciF-like"/>
</dbReference>
<dbReference type="InterPro" id="IPR012347">
    <property type="entry name" value="Ferritin-like"/>
</dbReference>
<comment type="caution">
    <text evidence="1">The sequence shown here is derived from an EMBL/GenBank/DDBJ whole genome shotgun (WGS) entry which is preliminary data.</text>
</comment>
<organism evidence="1 2">
    <name type="scientific">Sinomonas halotolerans</name>
    <dbReference type="NCBI Taxonomy" id="1644133"/>
    <lineage>
        <taxon>Bacteria</taxon>
        <taxon>Bacillati</taxon>
        <taxon>Actinomycetota</taxon>
        <taxon>Actinomycetes</taxon>
        <taxon>Micrococcales</taxon>
        <taxon>Micrococcaceae</taxon>
        <taxon>Sinomonas</taxon>
    </lineage>
</organism>
<evidence type="ECO:0000313" key="2">
    <source>
        <dbReference type="Proteomes" id="UP001422074"/>
    </source>
</evidence>
<dbReference type="Pfam" id="PF05974">
    <property type="entry name" value="DUF892"/>
    <property type="match status" value="1"/>
</dbReference>
<dbReference type="RefSeq" id="WP_345882776.1">
    <property type="nucleotide sequence ID" value="NZ_JBDFRB010000001.1"/>
</dbReference>